<dbReference type="STRING" id="1434232.MAIT1_02028"/>
<feature type="binding site" evidence="15 16">
    <location>
        <begin position="132"/>
        <end position="137"/>
    </location>
    <ligand>
        <name>S-adenosyl-L-methionine</name>
        <dbReference type="ChEBI" id="CHEBI:59789"/>
    </ligand>
</feature>
<dbReference type="SUPFAM" id="SSF75217">
    <property type="entry name" value="alpha/beta knot"/>
    <property type="match status" value="1"/>
</dbReference>
<evidence type="ECO:0000256" key="4">
    <source>
        <dbReference type="ARBA" id="ARBA00011738"/>
    </source>
</evidence>
<proteinExistence type="inferred from homology"/>
<keyword evidence="7 15" id="KW-0963">Cytoplasm</keyword>
<evidence type="ECO:0000256" key="9">
    <source>
        <dbReference type="ARBA" id="ARBA00022679"/>
    </source>
</evidence>
<protein>
    <recommendedName>
        <fullName evidence="6 15">tRNA (guanine-N(1)-)-methyltransferase</fullName>
        <ecNumber evidence="5 15">2.1.1.228</ecNumber>
    </recommendedName>
    <alternativeName>
        <fullName evidence="12 15">M1G-methyltransferase</fullName>
    </alternativeName>
    <alternativeName>
        <fullName evidence="13 15">tRNA [GM37] methyltransferase</fullName>
    </alternativeName>
</protein>
<dbReference type="AlphaFoldDB" id="A0A1Y2K1Y2"/>
<dbReference type="GO" id="GO:0005829">
    <property type="term" value="C:cytosol"/>
    <property type="evidence" value="ECO:0007669"/>
    <property type="project" value="TreeGrafter"/>
</dbReference>
<feature type="domain" description="tRNA methyltransferase TRMD/TRM10-type" evidence="18">
    <location>
        <begin position="4"/>
        <end position="237"/>
    </location>
</feature>
<dbReference type="InterPro" id="IPR023148">
    <property type="entry name" value="tRNA_m1G_MeTrfase_C_sf"/>
</dbReference>
<evidence type="ECO:0000256" key="15">
    <source>
        <dbReference type="HAMAP-Rule" id="MF_00605"/>
    </source>
</evidence>
<comment type="catalytic activity">
    <reaction evidence="14 15 17">
        <text>guanosine(37) in tRNA + S-adenosyl-L-methionine = N(1)-methylguanosine(37) in tRNA + S-adenosyl-L-homocysteine + H(+)</text>
        <dbReference type="Rhea" id="RHEA:36899"/>
        <dbReference type="Rhea" id="RHEA-COMP:10145"/>
        <dbReference type="Rhea" id="RHEA-COMP:10147"/>
        <dbReference type="ChEBI" id="CHEBI:15378"/>
        <dbReference type="ChEBI" id="CHEBI:57856"/>
        <dbReference type="ChEBI" id="CHEBI:59789"/>
        <dbReference type="ChEBI" id="CHEBI:73542"/>
        <dbReference type="ChEBI" id="CHEBI:74269"/>
        <dbReference type="EC" id="2.1.1.228"/>
    </reaction>
</comment>
<dbReference type="InterPro" id="IPR029028">
    <property type="entry name" value="Alpha/beta_knot_MTases"/>
</dbReference>
<keyword evidence="8 15" id="KW-0489">Methyltransferase</keyword>
<dbReference type="EMBL" id="LVJN01000020">
    <property type="protein sequence ID" value="OSM01962.1"/>
    <property type="molecule type" value="Genomic_DNA"/>
</dbReference>
<evidence type="ECO:0000313" key="19">
    <source>
        <dbReference type="EMBL" id="OSM01962.1"/>
    </source>
</evidence>
<dbReference type="Gene3D" id="1.10.1270.20">
    <property type="entry name" value="tRNA(m1g37)methyltransferase, domain 2"/>
    <property type="match status" value="1"/>
</dbReference>
<dbReference type="NCBIfam" id="TIGR00088">
    <property type="entry name" value="trmD"/>
    <property type="match status" value="1"/>
</dbReference>
<dbReference type="GO" id="GO:0052906">
    <property type="term" value="F:tRNA (guanine(37)-N1)-methyltransferase activity"/>
    <property type="evidence" value="ECO:0007669"/>
    <property type="project" value="UniProtKB-UniRule"/>
</dbReference>
<evidence type="ECO:0000256" key="6">
    <source>
        <dbReference type="ARBA" id="ARBA00014679"/>
    </source>
</evidence>
<keyword evidence="9 15" id="KW-0808">Transferase</keyword>
<evidence type="ECO:0000256" key="13">
    <source>
        <dbReference type="ARBA" id="ARBA00033392"/>
    </source>
</evidence>
<dbReference type="CDD" id="cd18080">
    <property type="entry name" value="TrmD-like"/>
    <property type="match status" value="1"/>
</dbReference>
<dbReference type="Pfam" id="PF01746">
    <property type="entry name" value="tRNA_m1G_MT"/>
    <property type="match status" value="1"/>
</dbReference>
<dbReference type="PANTHER" id="PTHR46417">
    <property type="entry name" value="TRNA (GUANINE-N(1)-)-METHYLTRANSFERASE"/>
    <property type="match status" value="1"/>
</dbReference>
<organism evidence="19 20">
    <name type="scientific">Magnetofaba australis IT-1</name>
    <dbReference type="NCBI Taxonomy" id="1434232"/>
    <lineage>
        <taxon>Bacteria</taxon>
        <taxon>Pseudomonadati</taxon>
        <taxon>Pseudomonadota</taxon>
        <taxon>Magnetococcia</taxon>
        <taxon>Magnetococcales</taxon>
        <taxon>Magnetococcaceae</taxon>
        <taxon>Magnetofaba</taxon>
    </lineage>
</organism>
<reference evidence="19 20" key="1">
    <citation type="journal article" date="2016" name="BMC Genomics">
        <title>Combined genomic and structural analyses of a cultured magnetotactic bacterium reveals its niche adaptation to a dynamic environment.</title>
        <authorList>
            <person name="Araujo A.C."/>
            <person name="Morillo V."/>
            <person name="Cypriano J."/>
            <person name="Teixeira L.C."/>
            <person name="Leao P."/>
            <person name="Lyra S."/>
            <person name="Almeida L.G."/>
            <person name="Bazylinski D.A."/>
            <person name="Vasconcellos A.T."/>
            <person name="Abreu F."/>
            <person name="Lins U."/>
        </authorList>
    </citation>
    <scope>NUCLEOTIDE SEQUENCE [LARGE SCALE GENOMIC DNA]</scope>
    <source>
        <strain evidence="19 20">IT-1</strain>
    </source>
</reference>
<dbReference type="NCBIfam" id="NF000648">
    <property type="entry name" value="PRK00026.1"/>
    <property type="match status" value="1"/>
</dbReference>
<sequence>MSAFTILTLFPEMFAPLEHSILKRARDDGKLALNLIQIRDFATDRHRRVDDAPFGGGPGMVMKPDVLERALDAAVVAQGKGRVIYLSPQGPKFDQATATRLAGEEHLILLCGHYEGLDERFVAQRVDEELSLGDFVLTGGEIPAMAVVDAVARLIPGVLGDAQSAAEDSFVEGLLDHPHYTRPAHWAPLSEEGVESGREEAIIPVPDVLRSGDHGAVAQWRRRQALLRTLIRRPELIGVARLDKHETRLIKALAAALDEWETDREPDAGQAGMRRNED</sequence>
<evidence type="ECO:0000256" key="17">
    <source>
        <dbReference type="RuleBase" id="RU003464"/>
    </source>
</evidence>
<keyword evidence="11 15" id="KW-0819">tRNA processing</keyword>
<evidence type="ECO:0000256" key="1">
    <source>
        <dbReference type="ARBA" id="ARBA00002634"/>
    </source>
</evidence>
<dbReference type="EC" id="2.1.1.228" evidence="5 15"/>
<dbReference type="PIRSF" id="PIRSF000386">
    <property type="entry name" value="tRNA_mtase"/>
    <property type="match status" value="1"/>
</dbReference>
<dbReference type="InterPro" id="IPR029026">
    <property type="entry name" value="tRNA_m1G_MTases_N"/>
</dbReference>
<evidence type="ECO:0000313" key="20">
    <source>
        <dbReference type="Proteomes" id="UP000194003"/>
    </source>
</evidence>
<accession>A0A1Y2K1Y2</accession>
<evidence type="ECO:0000256" key="11">
    <source>
        <dbReference type="ARBA" id="ARBA00022694"/>
    </source>
</evidence>
<dbReference type="Proteomes" id="UP000194003">
    <property type="component" value="Unassembled WGS sequence"/>
</dbReference>
<evidence type="ECO:0000256" key="2">
    <source>
        <dbReference type="ARBA" id="ARBA00004496"/>
    </source>
</evidence>
<evidence type="ECO:0000256" key="8">
    <source>
        <dbReference type="ARBA" id="ARBA00022603"/>
    </source>
</evidence>
<comment type="similarity">
    <text evidence="3 15 17">Belongs to the RNA methyltransferase TrmD family.</text>
</comment>
<evidence type="ECO:0000256" key="5">
    <source>
        <dbReference type="ARBA" id="ARBA00012807"/>
    </source>
</evidence>
<dbReference type="HAMAP" id="MF_00605">
    <property type="entry name" value="TrmD"/>
    <property type="match status" value="1"/>
</dbReference>
<dbReference type="FunFam" id="3.40.1280.10:FF:000001">
    <property type="entry name" value="tRNA (guanine-N(1)-)-methyltransferase"/>
    <property type="match status" value="1"/>
</dbReference>
<gene>
    <name evidence="15" type="primary">trmD</name>
    <name evidence="19" type="ORF">MAIT1_02028</name>
</gene>
<evidence type="ECO:0000256" key="3">
    <source>
        <dbReference type="ARBA" id="ARBA00007630"/>
    </source>
</evidence>
<evidence type="ECO:0000259" key="18">
    <source>
        <dbReference type="Pfam" id="PF01746"/>
    </source>
</evidence>
<evidence type="ECO:0000256" key="7">
    <source>
        <dbReference type="ARBA" id="ARBA00022490"/>
    </source>
</evidence>
<evidence type="ECO:0000256" key="14">
    <source>
        <dbReference type="ARBA" id="ARBA00047783"/>
    </source>
</evidence>
<evidence type="ECO:0000256" key="12">
    <source>
        <dbReference type="ARBA" id="ARBA00029736"/>
    </source>
</evidence>
<dbReference type="PANTHER" id="PTHR46417:SF1">
    <property type="entry name" value="TRNA (GUANINE-N(1)-)-METHYLTRANSFERASE"/>
    <property type="match status" value="1"/>
</dbReference>
<evidence type="ECO:0000256" key="10">
    <source>
        <dbReference type="ARBA" id="ARBA00022691"/>
    </source>
</evidence>
<dbReference type="Gene3D" id="3.40.1280.10">
    <property type="match status" value="1"/>
</dbReference>
<name>A0A1Y2K1Y2_9PROT</name>
<feature type="binding site" evidence="15 16">
    <location>
        <position position="112"/>
    </location>
    <ligand>
        <name>S-adenosyl-L-methionine</name>
        <dbReference type="ChEBI" id="CHEBI:59789"/>
    </ligand>
</feature>
<comment type="function">
    <text evidence="1 15 17">Specifically methylates guanosine-37 in various tRNAs.</text>
</comment>
<comment type="subunit">
    <text evidence="4 15 17">Homodimer.</text>
</comment>
<dbReference type="RefSeq" id="WP_085444460.1">
    <property type="nucleotide sequence ID" value="NZ_LVJN01000020.1"/>
</dbReference>
<keyword evidence="10 15" id="KW-0949">S-adenosyl-L-methionine</keyword>
<dbReference type="InterPro" id="IPR002649">
    <property type="entry name" value="tRNA_m1G_MeTrfase_TrmD"/>
</dbReference>
<dbReference type="OrthoDB" id="9807416at2"/>
<dbReference type="InterPro" id="IPR016009">
    <property type="entry name" value="tRNA_MeTrfase_TRMD/TRM10"/>
</dbReference>
<comment type="caution">
    <text evidence="19">The sequence shown here is derived from an EMBL/GenBank/DDBJ whole genome shotgun (WGS) entry which is preliminary data.</text>
</comment>
<comment type="subcellular location">
    <subcellularLocation>
        <location evidence="2 15 17">Cytoplasm</location>
    </subcellularLocation>
</comment>
<evidence type="ECO:0000256" key="16">
    <source>
        <dbReference type="PIRSR" id="PIRSR000386-1"/>
    </source>
</evidence>
<keyword evidence="20" id="KW-1185">Reference proteome</keyword>
<dbReference type="GO" id="GO:0002939">
    <property type="term" value="P:tRNA N1-guanine methylation"/>
    <property type="evidence" value="ECO:0007669"/>
    <property type="project" value="TreeGrafter"/>
</dbReference>